<dbReference type="Pfam" id="PF14441">
    <property type="entry name" value="OTT_1508_deam"/>
    <property type="match status" value="1"/>
</dbReference>
<evidence type="ECO:0000256" key="5">
    <source>
        <dbReference type="SAM" id="MobiDB-lite"/>
    </source>
</evidence>
<dbReference type="KEGG" id="fmu:J7337_013864"/>
<dbReference type="Proteomes" id="UP000827133">
    <property type="component" value="Unassembled WGS sequence"/>
</dbReference>
<sequence>MESEITALAAWCQVKQQQREPLKATTEEDDDASSDELIIEHDVDCLTDDRTLLTKDGTKLIKQDFLDRLAELLCCMKKPSFITCTAMIEEQDEVTIVAARNGAKWTADDKNLMEELAAIMERLSSDGPRHITALCHLKQSLTTLTDPFDEDPLPRLQSRLTEYYAPRLRHHVQELVKHEGGKTDMIFFTDTCRVFLSNKISLQDFAQRVENLSYNTDFYSVLRATFTTAVLKRLIDDLAFIRRPMQGARAFCYAAKKLGSFQKIKIRLLGSYPSRAVSHVRFPRKRLPLPRGFEKKFEAEVRKVKWVHAEMRVITHLLNEDSDARRVGLVPYLGVSKRTCFLCGHIIQQMGQFQTRANHGKIYSQWTLPSAVLVEQRDAVRLQDAVEHLRDVLRREADRDDLRPIDPEKESVMATPLLPPSIKSTPFTQHVKDPRRLQRESDWLSHLARRDRTSREDIESGSSGSTSGPGGEALPGISNEARTGDHRSVPETASKTCANCKIDSGFLVSCPKCDSVLYCDADCCKAHWPTHKFCCKLGQPIDSADNLVLACQTNRFPEDEDTATAYGFRYFASAKDRARLFKLYCRLVNQGGVIDEELREVLHKDQLKEFILFRSSQLQWANSQHDINWLRKQQGFRANAVCPDLGQKIIDSVRNFLSPEDRDVCFSDLSPLEKRQAYVFYGQILNGYVPDADEDNWITLGFCTAPGDQGAFRLADLYTFLVQKCQFEEFWKAMADSTMIELLRKYGIGHKISQLRNFEHHMGIVATRYHSVWELKRFTKLADPHPMRAVDVDYGFVKCSTARERLLLRQIYTDYFSRGEDEMKLHEACVSGRLAEFLESVLGKLPVSPKALANCYPLEGYPFMGMVAKSVILCPESLGEDVRRMCQQRGGRGVILTITDEDDEAMKTFMEERAAFLDIGIRKRLTRHGDKNIMELAME</sequence>
<dbReference type="GeneID" id="68321720"/>
<dbReference type="PROSITE" id="PS01360">
    <property type="entry name" value="ZF_MYND_1"/>
    <property type="match status" value="1"/>
</dbReference>
<dbReference type="GO" id="GO:0008270">
    <property type="term" value="F:zinc ion binding"/>
    <property type="evidence" value="ECO:0007669"/>
    <property type="project" value="UniProtKB-KW"/>
</dbReference>
<keyword evidence="8" id="KW-1185">Reference proteome</keyword>
<dbReference type="InterPro" id="IPR002893">
    <property type="entry name" value="Znf_MYND"/>
</dbReference>
<evidence type="ECO:0000256" key="2">
    <source>
        <dbReference type="ARBA" id="ARBA00022771"/>
    </source>
</evidence>
<evidence type="ECO:0000313" key="8">
    <source>
        <dbReference type="Proteomes" id="UP000827133"/>
    </source>
</evidence>
<feature type="domain" description="MYND-type" evidence="6">
    <location>
        <begin position="497"/>
        <end position="535"/>
    </location>
</feature>
<accession>A0A9P8D3L5</accession>
<dbReference type="InterPro" id="IPR027796">
    <property type="entry name" value="OTT_1508_deam-like"/>
</dbReference>
<dbReference type="RefSeq" id="XP_044673725.1">
    <property type="nucleotide sequence ID" value="XM_044831339.1"/>
</dbReference>
<keyword evidence="3" id="KW-0862">Zinc</keyword>
<evidence type="ECO:0000256" key="1">
    <source>
        <dbReference type="ARBA" id="ARBA00022723"/>
    </source>
</evidence>
<evidence type="ECO:0000259" key="6">
    <source>
        <dbReference type="PROSITE" id="PS50865"/>
    </source>
</evidence>
<dbReference type="EMBL" id="JAHBCI010000012">
    <property type="protein sequence ID" value="KAG9494725.1"/>
    <property type="molecule type" value="Genomic_DNA"/>
</dbReference>
<feature type="compositionally biased region" description="Basic and acidic residues" evidence="5">
    <location>
        <begin position="430"/>
        <end position="458"/>
    </location>
</feature>
<proteinExistence type="predicted"/>
<dbReference type="AlphaFoldDB" id="A0A9P8D3L5"/>
<feature type="compositionally biased region" description="Basic and acidic residues" evidence="5">
    <location>
        <begin position="400"/>
        <end position="411"/>
    </location>
</feature>
<dbReference type="Gene3D" id="6.10.140.2220">
    <property type="match status" value="1"/>
</dbReference>
<feature type="region of interest" description="Disordered" evidence="5">
    <location>
        <begin position="400"/>
        <end position="491"/>
    </location>
</feature>
<gene>
    <name evidence="7" type="ORF">J7337_013864</name>
</gene>
<protein>
    <recommendedName>
        <fullName evidence="6">MYND-type domain-containing protein</fullName>
    </recommendedName>
</protein>
<dbReference type="PROSITE" id="PS50865">
    <property type="entry name" value="ZF_MYND_2"/>
    <property type="match status" value="1"/>
</dbReference>
<keyword evidence="2 4" id="KW-0863">Zinc-finger</keyword>
<dbReference type="SUPFAM" id="SSF144232">
    <property type="entry name" value="HIT/MYND zinc finger-like"/>
    <property type="match status" value="1"/>
</dbReference>
<reference evidence="7" key="1">
    <citation type="journal article" date="2021" name="Mol. Plant Microbe Interact.">
        <title>Telomere to telomere genome assembly of Fusarium musae F31, causal agent of crown rot disease of banana.</title>
        <authorList>
            <person name="Degradi L."/>
            <person name="Tava V."/>
            <person name="Kunova A."/>
            <person name="Cortesi P."/>
            <person name="Saracchi M."/>
            <person name="Pasquali M."/>
        </authorList>
    </citation>
    <scope>NUCLEOTIDE SEQUENCE</scope>
    <source>
        <strain evidence="7">F31</strain>
    </source>
</reference>
<evidence type="ECO:0000313" key="7">
    <source>
        <dbReference type="EMBL" id="KAG9494725.1"/>
    </source>
</evidence>
<dbReference type="Pfam" id="PF01753">
    <property type="entry name" value="zf-MYND"/>
    <property type="match status" value="1"/>
</dbReference>
<comment type="caution">
    <text evidence="7">The sequence shown here is derived from an EMBL/GenBank/DDBJ whole genome shotgun (WGS) entry which is preliminary data.</text>
</comment>
<keyword evidence="1" id="KW-0479">Metal-binding</keyword>
<evidence type="ECO:0000256" key="3">
    <source>
        <dbReference type="ARBA" id="ARBA00022833"/>
    </source>
</evidence>
<evidence type="ECO:0000256" key="4">
    <source>
        <dbReference type="PROSITE-ProRule" id="PRU00134"/>
    </source>
</evidence>
<organism evidence="7 8">
    <name type="scientific">Fusarium musae</name>
    <dbReference type="NCBI Taxonomy" id="1042133"/>
    <lineage>
        <taxon>Eukaryota</taxon>
        <taxon>Fungi</taxon>
        <taxon>Dikarya</taxon>
        <taxon>Ascomycota</taxon>
        <taxon>Pezizomycotina</taxon>
        <taxon>Sordariomycetes</taxon>
        <taxon>Hypocreomycetidae</taxon>
        <taxon>Hypocreales</taxon>
        <taxon>Nectriaceae</taxon>
        <taxon>Fusarium</taxon>
    </lineage>
</organism>
<name>A0A9P8D3L5_9HYPO</name>